<protein>
    <submittedName>
        <fullName evidence="1">Uncharacterized protein</fullName>
    </submittedName>
</protein>
<dbReference type="RefSeq" id="WP_219930024.1">
    <property type="nucleotide sequence ID" value="NZ_BDUD01000001.1"/>
</dbReference>
<comment type="caution">
    <text evidence="1">The sequence shown here is derived from an EMBL/GenBank/DDBJ whole genome shotgun (WGS) entry which is preliminary data.</text>
</comment>
<organism evidence="1 2">
    <name type="scientific">Nostoc commune NIES-4072</name>
    <dbReference type="NCBI Taxonomy" id="2005467"/>
    <lineage>
        <taxon>Bacteria</taxon>
        <taxon>Bacillati</taxon>
        <taxon>Cyanobacteriota</taxon>
        <taxon>Cyanophyceae</taxon>
        <taxon>Nostocales</taxon>
        <taxon>Nostocaceae</taxon>
        <taxon>Nostoc</taxon>
    </lineage>
</organism>
<name>A0A2R5FT25_NOSCO</name>
<sequence length="84" mass="9411">MRKGKIIGSSDKLVTWQKPKKCPQGLSKDEFNALPSAITVREIYYYIVVPGFRTEQVSLITTLLDTTAYSTLDIVGLYGQGKRI</sequence>
<gene>
    <name evidence="1" type="ORF">NIES4072_24890</name>
</gene>
<evidence type="ECO:0000313" key="1">
    <source>
        <dbReference type="EMBL" id="GBG18824.1"/>
    </source>
</evidence>
<evidence type="ECO:0000313" key="2">
    <source>
        <dbReference type="Proteomes" id="UP000245124"/>
    </source>
</evidence>
<accession>A0A2R5FT25</accession>
<dbReference type="EMBL" id="BDUD01000001">
    <property type="protein sequence ID" value="GBG18824.1"/>
    <property type="molecule type" value="Genomic_DNA"/>
</dbReference>
<proteinExistence type="predicted"/>
<dbReference type="Proteomes" id="UP000245124">
    <property type="component" value="Unassembled WGS sequence"/>
</dbReference>
<reference evidence="1 2" key="1">
    <citation type="submission" date="2017-06" db="EMBL/GenBank/DDBJ databases">
        <title>Genome sequencing of cyanobaciteial culture collection at National Institute for Environmental Studies (NIES).</title>
        <authorList>
            <person name="Hirose Y."/>
            <person name="Shimura Y."/>
            <person name="Fujisawa T."/>
            <person name="Nakamura Y."/>
            <person name="Kawachi M."/>
        </authorList>
    </citation>
    <scope>NUCLEOTIDE SEQUENCE [LARGE SCALE GENOMIC DNA]</scope>
    <source>
        <strain evidence="1 2">NIES-4072</strain>
    </source>
</reference>
<dbReference type="AlphaFoldDB" id="A0A2R5FT25"/>
<keyword evidence="2" id="KW-1185">Reference proteome</keyword>